<accession>A0AAV7VRS9</accession>
<sequence>MFQALKPLALSSALASTPSRVCPISTPHQERESRVLTPPRSPHLSGVAPDSQWPPRLSMAAIEGGCTLVGSSTIAGFRVTISLELLRLCS</sequence>
<gene>
    <name evidence="2" type="ORF">NDU88_008171</name>
</gene>
<name>A0AAV7VRS9_PLEWA</name>
<proteinExistence type="predicted"/>
<protein>
    <recommendedName>
        <fullName evidence="4">Secreted protein</fullName>
    </recommendedName>
</protein>
<comment type="caution">
    <text evidence="2">The sequence shown here is derived from an EMBL/GenBank/DDBJ whole genome shotgun (WGS) entry which is preliminary data.</text>
</comment>
<evidence type="ECO:0000313" key="2">
    <source>
        <dbReference type="EMBL" id="KAJ1204393.1"/>
    </source>
</evidence>
<keyword evidence="3" id="KW-1185">Reference proteome</keyword>
<evidence type="ECO:0000256" key="1">
    <source>
        <dbReference type="SAM" id="MobiDB-lite"/>
    </source>
</evidence>
<evidence type="ECO:0008006" key="4">
    <source>
        <dbReference type="Google" id="ProtNLM"/>
    </source>
</evidence>
<feature type="region of interest" description="Disordered" evidence="1">
    <location>
        <begin position="14"/>
        <end position="51"/>
    </location>
</feature>
<evidence type="ECO:0000313" key="3">
    <source>
        <dbReference type="Proteomes" id="UP001066276"/>
    </source>
</evidence>
<dbReference type="Proteomes" id="UP001066276">
    <property type="component" value="Chromosome 2_1"/>
</dbReference>
<organism evidence="2 3">
    <name type="scientific">Pleurodeles waltl</name>
    <name type="common">Iberian ribbed newt</name>
    <dbReference type="NCBI Taxonomy" id="8319"/>
    <lineage>
        <taxon>Eukaryota</taxon>
        <taxon>Metazoa</taxon>
        <taxon>Chordata</taxon>
        <taxon>Craniata</taxon>
        <taxon>Vertebrata</taxon>
        <taxon>Euteleostomi</taxon>
        <taxon>Amphibia</taxon>
        <taxon>Batrachia</taxon>
        <taxon>Caudata</taxon>
        <taxon>Salamandroidea</taxon>
        <taxon>Salamandridae</taxon>
        <taxon>Pleurodelinae</taxon>
        <taxon>Pleurodeles</taxon>
    </lineage>
</organism>
<dbReference type="EMBL" id="JANPWB010000003">
    <property type="protein sequence ID" value="KAJ1204393.1"/>
    <property type="molecule type" value="Genomic_DNA"/>
</dbReference>
<dbReference type="AlphaFoldDB" id="A0AAV7VRS9"/>
<reference evidence="2" key="1">
    <citation type="journal article" date="2022" name="bioRxiv">
        <title>Sequencing and chromosome-scale assembly of the giantPleurodeles waltlgenome.</title>
        <authorList>
            <person name="Brown T."/>
            <person name="Elewa A."/>
            <person name="Iarovenko S."/>
            <person name="Subramanian E."/>
            <person name="Araus A.J."/>
            <person name="Petzold A."/>
            <person name="Susuki M."/>
            <person name="Suzuki K.-i.T."/>
            <person name="Hayashi T."/>
            <person name="Toyoda A."/>
            <person name="Oliveira C."/>
            <person name="Osipova E."/>
            <person name="Leigh N.D."/>
            <person name="Simon A."/>
            <person name="Yun M.H."/>
        </authorList>
    </citation>
    <scope>NUCLEOTIDE SEQUENCE</scope>
    <source>
        <strain evidence="2">20211129_DDA</strain>
        <tissue evidence="2">Liver</tissue>
    </source>
</reference>